<evidence type="ECO:0000256" key="3">
    <source>
        <dbReference type="ARBA" id="ARBA00023098"/>
    </source>
</evidence>
<dbReference type="RefSeq" id="WP_323330744.1">
    <property type="nucleotide sequence ID" value="NZ_JAYFSI010000006.1"/>
</dbReference>
<dbReference type="InterPro" id="IPR029058">
    <property type="entry name" value="AB_hydrolase_fold"/>
</dbReference>
<dbReference type="SUPFAM" id="SSF53474">
    <property type="entry name" value="alpha/beta-Hydrolases"/>
    <property type="match status" value="1"/>
</dbReference>
<keyword evidence="5" id="KW-1185">Reference proteome</keyword>
<gene>
    <name evidence="4" type="ORF">VA596_25890</name>
</gene>
<dbReference type="EMBL" id="JAYFSI010000006">
    <property type="protein sequence ID" value="MEA5362988.1"/>
    <property type="molecule type" value="Genomic_DNA"/>
</dbReference>
<protein>
    <submittedName>
        <fullName evidence="4">Alpha/beta hydrolase</fullName>
    </submittedName>
</protein>
<reference evidence="4 5" key="1">
    <citation type="submission" date="2023-12" db="EMBL/GenBank/DDBJ databases">
        <title>Amycolatopsis sp. V23-08.</title>
        <authorList>
            <person name="Somphong A."/>
        </authorList>
    </citation>
    <scope>NUCLEOTIDE SEQUENCE [LARGE SCALE GENOMIC DNA]</scope>
    <source>
        <strain evidence="4 5">V23-08</strain>
    </source>
</reference>
<name>A0ABU5RA31_9PSEU</name>
<dbReference type="PANTHER" id="PTHR10272">
    <property type="entry name" value="PLATELET-ACTIVATING FACTOR ACETYLHYDROLASE"/>
    <property type="match status" value="1"/>
</dbReference>
<keyword evidence="1 4" id="KW-0378">Hydrolase</keyword>
<evidence type="ECO:0000313" key="4">
    <source>
        <dbReference type="EMBL" id="MEA5362988.1"/>
    </source>
</evidence>
<evidence type="ECO:0000256" key="2">
    <source>
        <dbReference type="ARBA" id="ARBA00022963"/>
    </source>
</evidence>
<dbReference type="Proteomes" id="UP001304298">
    <property type="component" value="Unassembled WGS sequence"/>
</dbReference>
<proteinExistence type="predicted"/>
<keyword evidence="3" id="KW-0443">Lipid metabolism</keyword>
<accession>A0ABU5RA31</accession>
<sequence length="408" mass="42527">MRMPLPKARLRRIGRILLVAVLVLLAGLGSYVGYAALRATRSVTLPAPTGPYRVGRAIAEWTDHARADPLAPPPGGPRRLSVWLWYPAEPVAGAETAPYAPGAWTGLHLGGALAWSETKFEDVRVHAIADVPVAAGRFPVVVLEPGMGFAAPQYTTIAEDLASHGYLVVGVTPTYSANLTVLGGTTVQASEAGNPSVFDGDDLHTGQAQAAGDRLVRVWADDARFAAAQVLTQSAFTGHLDTTKTIYIGHSFGGAAALEACRSDPYCAGAADLDGTQYGTVVHSGLAKPLMFLGSQDSCITGTCAPATPADRSDRAAAQSLLNAGSGPVWCYRIAGTEHFNFTDYAAYYLAAPTGLLLALGPADGDVVLTITGAYLSAFADRAVSGRPQALLAAPSPYSQVEVQRTIP</sequence>
<dbReference type="Gene3D" id="3.40.50.1820">
    <property type="entry name" value="alpha/beta hydrolase"/>
    <property type="match status" value="1"/>
</dbReference>
<evidence type="ECO:0000313" key="5">
    <source>
        <dbReference type="Proteomes" id="UP001304298"/>
    </source>
</evidence>
<keyword evidence="2" id="KW-0442">Lipid degradation</keyword>
<evidence type="ECO:0000256" key="1">
    <source>
        <dbReference type="ARBA" id="ARBA00022801"/>
    </source>
</evidence>
<dbReference type="PANTHER" id="PTHR10272:SF0">
    <property type="entry name" value="PLATELET-ACTIVATING FACTOR ACETYLHYDROLASE"/>
    <property type="match status" value="1"/>
</dbReference>
<organism evidence="4 5">
    <name type="scientific">Amycolatopsis heterodermiae</name>
    <dbReference type="NCBI Taxonomy" id="3110235"/>
    <lineage>
        <taxon>Bacteria</taxon>
        <taxon>Bacillati</taxon>
        <taxon>Actinomycetota</taxon>
        <taxon>Actinomycetes</taxon>
        <taxon>Pseudonocardiales</taxon>
        <taxon>Pseudonocardiaceae</taxon>
        <taxon>Amycolatopsis</taxon>
    </lineage>
</organism>
<comment type="caution">
    <text evidence="4">The sequence shown here is derived from an EMBL/GenBank/DDBJ whole genome shotgun (WGS) entry which is preliminary data.</text>
</comment>
<dbReference type="GO" id="GO:0016787">
    <property type="term" value="F:hydrolase activity"/>
    <property type="evidence" value="ECO:0007669"/>
    <property type="project" value="UniProtKB-KW"/>
</dbReference>